<dbReference type="PANTHER" id="PTHR47751">
    <property type="entry name" value="SUPERFAMILY HYDROLASE, PUTATIVE (AFU_ORTHOLOGUE AFUA_2G16580)-RELATED"/>
    <property type="match status" value="1"/>
</dbReference>
<dbReference type="ESTHER" id="9baci-a0a0a3ib64">
    <property type="family name" value="Xaa-Pro-like_dom"/>
</dbReference>
<dbReference type="Proteomes" id="UP000030416">
    <property type="component" value="Unassembled WGS sequence"/>
</dbReference>
<dbReference type="PANTHER" id="PTHR47751:SF2">
    <property type="entry name" value="DLTD N-TERMINAL DOMAIN PROTEIN (AFU_ORTHOLOGUE AFUA_8G00380)-RELATED"/>
    <property type="match status" value="1"/>
</dbReference>
<dbReference type="InterPro" id="IPR000383">
    <property type="entry name" value="Xaa-Pro-like_dom"/>
</dbReference>
<evidence type="ECO:0000259" key="1">
    <source>
        <dbReference type="Pfam" id="PF02129"/>
    </source>
</evidence>
<dbReference type="AlphaFoldDB" id="A0A0A3IB64"/>
<comment type="caution">
    <text evidence="2">The sequence shown here is derived from an EMBL/GenBank/DDBJ whole genome shotgun (WGS) entry which is preliminary data.</text>
</comment>
<dbReference type="EMBL" id="JPVN01000003">
    <property type="protein sequence ID" value="KGR80058.1"/>
    <property type="molecule type" value="Genomic_DNA"/>
</dbReference>
<dbReference type="SUPFAM" id="SSF53474">
    <property type="entry name" value="alpha/beta-Hydrolases"/>
    <property type="match status" value="1"/>
</dbReference>
<accession>A0A0A3IB64</accession>
<dbReference type="Pfam" id="PF02129">
    <property type="entry name" value="Peptidase_S15"/>
    <property type="match status" value="1"/>
</dbReference>
<dbReference type="STRING" id="1384049.CD29_03665"/>
<dbReference type="InterPro" id="IPR029058">
    <property type="entry name" value="AB_hydrolase_fold"/>
</dbReference>
<evidence type="ECO:0000313" key="2">
    <source>
        <dbReference type="EMBL" id="KGR80058.1"/>
    </source>
</evidence>
<proteinExistence type="predicted"/>
<dbReference type="Gene3D" id="3.40.50.1820">
    <property type="entry name" value="alpha/beta hydrolase"/>
    <property type="match status" value="1"/>
</dbReference>
<dbReference type="eggNOG" id="COG1073">
    <property type="taxonomic scope" value="Bacteria"/>
</dbReference>
<organism evidence="2 3">
    <name type="scientific">Ureibacillus manganicus DSM 26584</name>
    <dbReference type="NCBI Taxonomy" id="1384049"/>
    <lineage>
        <taxon>Bacteria</taxon>
        <taxon>Bacillati</taxon>
        <taxon>Bacillota</taxon>
        <taxon>Bacilli</taxon>
        <taxon>Bacillales</taxon>
        <taxon>Caryophanaceae</taxon>
        <taxon>Ureibacillus</taxon>
    </lineage>
</organism>
<dbReference type="InterPro" id="IPR051411">
    <property type="entry name" value="Polyketide_trans_af380"/>
</dbReference>
<protein>
    <submittedName>
        <fullName evidence="2">Acetyl xylan esterase</fullName>
    </submittedName>
</protein>
<keyword evidence="3" id="KW-1185">Reference proteome</keyword>
<gene>
    <name evidence="2" type="ORF">CD29_03665</name>
</gene>
<dbReference type="Gene3D" id="1.10.10.800">
    <property type="match status" value="1"/>
</dbReference>
<reference evidence="2 3" key="1">
    <citation type="submission" date="2014-02" db="EMBL/GenBank/DDBJ databases">
        <title>Draft genome sequence of Lysinibacillus manganicus DSM 26584T.</title>
        <authorList>
            <person name="Zhang F."/>
            <person name="Wang G."/>
            <person name="Zhang L."/>
        </authorList>
    </citation>
    <scope>NUCLEOTIDE SEQUENCE [LARGE SCALE GENOMIC DNA]</scope>
    <source>
        <strain evidence="2 3">DSM 26584</strain>
    </source>
</reference>
<sequence>MRRNIEFNAEGTILRGWFYLPNTNELRFPTIIMAHGFGSLKEMHLDRFAQTFAVNGFASILFDYSNFGDSDGQPRGEINPWRQIEEYKHAITFATTLAEVDTEKIGVWGTSYSGGHVLVVGASDHRVKCVVSQVPTISGSESSLRRVPAEKVETLYEEFRQDRVNRMLGKQPIKRTLVSNNIEDNPVYGTAEALEWYLTSGEKSPNWTNEVTLRSIEYSRTYNPGTFISLVSPKPLLLLVGTDDNVTPTDLALNAYEAALEPKKLVLIQGGHFDPYIKKFDIASKEAIEWFTKHLQ</sequence>
<evidence type="ECO:0000313" key="3">
    <source>
        <dbReference type="Proteomes" id="UP000030416"/>
    </source>
</evidence>
<feature type="domain" description="Xaa-Pro dipeptidyl-peptidase-like" evidence="1">
    <location>
        <begin position="13"/>
        <end position="273"/>
    </location>
</feature>
<dbReference type="GO" id="GO:0016787">
    <property type="term" value="F:hydrolase activity"/>
    <property type="evidence" value="ECO:0007669"/>
    <property type="project" value="InterPro"/>
</dbReference>
<name>A0A0A3IB64_9BACL</name>